<feature type="domain" description="RNase H type-1" evidence="2">
    <location>
        <begin position="89"/>
        <end position="167"/>
    </location>
</feature>
<dbReference type="InterPro" id="IPR044730">
    <property type="entry name" value="RNase_H-like_dom_plant"/>
</dbReference>
<dbReference type="Pfam" id="PF13456">
    <property type="entry name" value="RVT_3"/>
    <property type="match status" value="1"/>
</dbReference>
<evidence type="ECO:0000259" key="2">
    <source>
        <dbReference type="Pfam" id="PF13456"/>
    </source>
</evidence>
<sequence>MIFFSIVWTLWLSRNEAVFRNVSIEVDHMFQLSLLRVCRWGSAKWAPLFPLLSTILARSEALESVSLVRPLLSPSLWFPPEAEALKFDIDGAVSGSFGPAGIGGVLRNHEGKMLCYFSKNVGVIDAPTAELLVIKEAGILFKSSKWARSHHLFVECDSNNVVHWIRMLIFLQLRLEESSSAFWPRVEGLDWQVFLIARVQNTLAADNLAKKGISISRDIAEFLLD</sequence>
<gene>
    <name evidence="3" type="ORF">V6N11_020070</name>
</gene>
<evidence type="ECO:0000313" key="3">
    <source>
        <dbReference type="EMBL" id="KAK8984755.1"/>
    </source>
</evidence>
<dbReference type="PANTHER" id="PTHR33033:SF118">
    <property type="entry name" value="OS02G0175302 PROTEIN"/>
    <property type="match status" value="1"/>
</dbReference>
<evidence type="ECO:0000256" key="1">
    <source>
        <dbReference type="SAM" id="SignalP"/>
    </source>
</evidence>
<feature type="chain" id="PRO_5046105873" description="RNase H type-1 domain-containing protein" evidence="1">
    <location>
        <begin position="18"/>
        <end position="225"/>
    </location>
</feature>
<dbReference type="InterPro" id="IPR012337">
    <property type="entry name" value="RNaseH-like_sf"/>
</dbReference>
<keyword evidence="1" id="KW-0732">Signal</keyword>
<name>A0ABR2P8J0_9ROSI</name>
<protein>
    <recommendedName>
        <fullName evidence="2">RNase H type-1 domain-containing protein</fullName>
    </recommendedName>
</protein>
<dbReference type="InterPro" id="IPR036397">
    <property type="entry name" value="RNaseH_sf"/>
</dbReference>
<dbReference type="EMBL" id="JBBPBN010000075">
    <property type="protein sequence ID" value="KAK8984755.1"/>
    <property type="molecule type" value="Genomic_DNA"/>
</dbReference>
<evidence type="ECO:0000313" key="4">
    <source>
        <dbReference type="Proteomes" id="UP001396334"/>
    </source>
</evidence>
<reference evidence="3 4" key="1">
    <citation type="journal article" date="2024" name="G3 (Bethesda)">
        <title>Genome assembly of Hibiscus sabdariffa L. provides insights into metabolisms of medicinal natural products.</title>
        <authorList>
            <person name="Kim T."/>
        </authorList>
    </citation>
    <scope>NUCLEOTIDE SEQUENCE [LARGE SCALE GENOMIC DNA]</scope>
    <source>
        <strain evidence="3">TK-2024</strain>
        <tissue evidence="3">Old leaves</tissue>
    </source>
</reference>
<comment type="caution">
    <text evidence="3">The sequence shown here is derived from an EMBL/GenBank/DDBJ whole genome shotgun (WGS) entry which is preliminary data.</text>
</comment>
<dbReference type="SUPFAM" id="SSF53098">
    <property type="entry name" value="Ribonuclease H-like"/>
    <property type="match status" value="1"/>
</dbReference>
<dbReference type="PANTHER" id="PTHR33033">
    <property type="entry name" value="POLYNUCLEOTIDYL TRANSFERASE, RIBONUCLEASE H-LIKE SUPERFAMILY PROTEIN-RELATED"/>
    <property type="match status" value="1"/>
</dbReference>
<organism evidence="3 4">
    <name type="scientific">Hibiscus sabdariffa</name>
    <name type="common">roselle</name>
    <dbReference type="NCBI Taxonomy" id="183260"/>
    <lineage>
        <taxon>Eukaryota</taxon>
        <taxon>Viridiplantae</taxon>
        <taxon>Streptophyta</taxon>
        <taxon>Embryophyta</taxon>
        <taxon>Tracheophyta</taxon>
        <taxon>Spermatophyta</taxon>
        <taxon>Magnoliopsida</taxon>
        <taxon>eudicotyledons</taxon>
        <taxon>Gunneridae</taxon>
        <taxon>Pentapetalae</taxon>
        <taxon>rosids</taxon>
        <taxon>malvids</taxon>
        <taxon>Malvales</taxon>
        <taxon>Malvaceae</taxon>
        <taxon>Malvoideae</taxon>
        <taxon>Hibiscus</taxon>
    </lineage>
</organism>
<dbReference type="InterPro" id="IPR002156">
    <property type="entry name" value="RNaseH_domain"/>
</dbReference>
<feature type="signal peptide" evidence="1">
    <location>
        <begin position="1"/>
        <end position="17"/>
    </location>
</feature>
<proteinExistence type="predicted"/>
<keyword evidence="4" id="KW-1185">Reference proteome</keyword>
<dbReference type="Proteomes" id="UP001396334">
    <property type="component" value="Unassembled WGS sequence"/>
</dbReference>
<accession>A0ABR2P8J0</accession>
<dbReference type="CDD" id="cd06222">
    <property type="entry name" value="RNase_H_like"/>
    <property type="match status" value="1"/>
</dbReference>
<dbReference type="Gene3D" id="3.30.420.10">
    <property type="entry name" value="Ribonuclease H-like superfamily/Ribonuclease H"/>
    <property type="match status" value="1"/>
</dbReference>